<evidence type="ECO:0000313" key="2">
    <source>
        <dbReference type="Proteomes" id="UP000664781"/>
    </source>
</evidence>
<name>A0A939FND2_9ACTN</name>
<keyword evidence="2" id="KW-1185">Reference proteome</keyword>
<dbReference type="AlphaFoldDB" id="A0A939FND2"/>
<organism evidence="1 2">
    <name type="scientific">Streptomyces triculaminicus</name>
    <dbReference type="NCBI Taxonomy" id="2816232"/>
    <lineage>
        <taxon>Bacteria</taxon>
        <taxon>Bacillati</taxon>
        <taxon>Actinomycetota</taxon>
        <taxon>Actinomycetes</taxon>
        <taxon>Kitasatosporales</taxon>
        <taxon>Streptomycetaceae</taxon>
        <taxon>Streptomyces</taxon>
    </lineage>
</organism>
<reference evidence="1" key="1">
    <citation type="submission" date="2021-03" db="EMBL/GenBank/DDBJ databases">
        <title>Streptomyces strains.</title>
        <authorList>
            <person name="Lund M.B."/>
            <person name="Toerring T."/>
        </authorList>
    </citation>
    <scope>NUCLEOTIDE SEQUENCE</scope>
    <source>
        <strain evidence="1">JCM 4242</strain>
    </source>
</reference>
<dbReference type="RefSeq" id="WP_179198729.1">
    <property type="nucleotide sequence ID" value="NZ_JAFMOF010000002.1"/>
</dbReference>
<comment type="caution">
    <text evidence="1">The sequence shown here is derived from an EMBL/GenBank/DDBJ whole genome shotgun (WGS) entry which is preliminary data.</text>
</comment>
<gene>
    <name evidence="1" type="ORF">J1792_16465</name>
</gene>
<dbReference type="EMBL" id="JAFMOF010000002">
    <property type="protein sequence ID" value="MBO0654309.1"/>
    <property type="molecule type" value="Genomic_DNA"/>
</dbReference>
<proteinExistence type="predicted"/>
<evidence type="ECO:0000313" key="1">
    <source>
        <dbReference type="EMBL" id="MBO0654309.1"/>
    </source>
</evidence>
<dbReference type="Proteomes" id="UP000664781">
    <property type="component" value="Unassembled WGS sequence"/>
</dbReference>
<protein>
    <submittedName>
        <fullName evidence="1">Uncharacterized protein</fullName>
    </submittedName>
</protein>
<sequence>MDASPPAPAGPPVPDEVAATARHIRAVISALHALDLGDTPPAPTYDAAGGDR</sequence>
<accession>A0A939FND2</accession>